<sequence>MSETIHIYHTNDVHSHFTNWPRIKAFLAEHKRWHEEEGDVCLILDIGDHVDRSHPFSEGTAGKGNVQLLNEAQYDAVTIGNNEGITLSKDELTELYVQADFNVVVSNLFDLQGQRPDWAEPYHIFLTASGKRIGLVGATAEFTPFYRKLGWQVTNAKESIVEAVDQIKNKTDLIICLSHLGIKEDELLATLCPDIDIILGAHTHHVFHEGKWQDDTLLGAAGKFGMFIGHITVDTVFGKSSAQLVEVSQLPEIEYRFDEWLVEQGKLQMNELIFTSDKTLKAEWFKDSTLATLFGQALIDFSEADCALFNAGIFMEDMQQGAMTRYDFHKMLPHPINPCLIELSGAELKEIYLQSLNSEWPQLELKGMGFRGVVFGKMIHLNMKIVDHRFYINEQLAVADHTYRLITLDMLTFGYFFPSLKRASKTYFMPEFLRDVFSQFFYSKAVK</sequence>
<dbReference type="PRINTS" id="PR01607">
    <property type="entry name" value="APYRASEFAMLY"/>
</dbReference>
<dbReference type="PANTHER" id="PTHR11575">
    <property type="entry name" value="5'-NUCLEOTIDASE-RELATED"/>
    <property type="match status" value="1"/>
</dbReference>
<dbReference type="InterPro" id="IPR008334">
    <property type="entry name" value="5'-Nucleotdase_C"/>
</dbReference>
<dbReference type="PANTHER" id="PTHR11575:SF23">
    <property type="entry name" value="5-NUCLEOTIDASE FAMILY PROTEIN"/>
    <property type="match status" value="1"/>
</dbReference>
<dbReference type="Pfam" id="PF00149">
    <property type="entry name" value="Metallophos"/>
    <property type="match status" value="1"/>
</dbReference>
<dbReference type="SUPFAM" id="SSF55816">
    <property type="entry name" value="5'-nucleotidase (syn. UDP-sugar hydrolase), C-terminal domain"/>
    <property type="match status" value="1"/>
</dbReference>
<evidence type="ECO:0000313" key="6">
    <source>
        <dbReference type="Proteomes" id="UP000053354"/>
    </source>
</evidence>
<feature type="domain" description="Calcineurin-like phosphoesterase" evidence="3">
    <location>
        <begin position="6"/>
        <end position="205"/>
    </location>
</feature>
<dbReference type="EMBL" id="CP016540">
    <property type="protein sequence ID" value="ANU25878.1"/>
    <property type="molecule type" value="Genomic_DNA"/>
</dbReference>
<proteinExistence type="inferred from homology"/>
<protein>
    <submittedName>
        <fullName evidence="5">Bifunctional metallophosphatase/5'-nucleotidase</fullName>
    </submittedName>
</protein>
<dbReference type="OrthoDB" id="9793179at2"/>
<dbReference type="GO" id="GO:0030288">
    <property type="term" value="C:outer membrane-bounded periplasmic space"/>
    <property type="evidence" value="ECO:0007669"/>
    <property type="project" value="TreeGrafter"/>
</dbReference>
<dbReference type="Gene3D" id="3.60.21.10">
    <property type="match status" value="1"/>
</dbReference>
<dbReference type="GO" id="GO:0000166">
    <property type="term" value="F:nucleotide binding"/>
    <property type="evidence" value="ECO:0007669"/>
    <property type="project" value="UniProtKB-KW"/>
</dbReference>
<evidence type="ECO:0000256" key="2">
    <source>
        <dbReference type="RuleBase" id="RU362119"/>
    </source>
</evidence>
<dbReference type="InterPro" id="IPR006179">
    <property type="entry name" value="5_nucleotidase/apyrase"/>
</dbReference>
<dbReference type="CDD" id="cd00845">
    <property type="entry name" value="MPP_UshA_N_like"/>
    <property type="match status" value="1"/>
</dbReference>
<dbReference type="Proteomes" id="UP000053354">
    <property type="component" value="Chromosome"/>
</dbReference>
<dbReference type="Gene3D" id="3.90.780.10">
    <property type="entry name" value="5'-Nucleotidase, C-terminal domain"/>
    <property type="match status" value="1"/>
</dbReference>
<evidence type="ECO:0000259" key="4">
    <source>
        <dbReference type="Pfam" id="PF02872"/>
    </source>
</evidence>
<reference evidence="5" key="1">
    <citation type="submission" date="2016-10" db="EMBL/GenBank/DDBJ databases">
        <authorList>
            <person name="See-Too W.S."/>
        </authorList>
    </citation>
    <scope>NUCLEOTIDE SEQUENCE</scope>
    <source>
        <strain evidence="5">L10.15</strain>
    </source>
</reference>
<dbReference type="PIRSF" id="PIRSF036361">
    <property type="entry name" value="YunD"/>
    <property type="match status" value="1"/>
</dbReference>
<dbReference type="InterPro" id="IPR004843">
    <property type="entry name" value="Calcineurin-like_PHP"/>
</dbReference>
<accession>A0A1B1RY60</accession>
<comment type="similarity">
    <text evidence="2">Belongs to the 5'-nucleotidase family.</text>
</comment>
<dbReference type="GO" id="GO:0008768">
    <property type="term" value="F:UDP-sugar diphosphatase activity"/>
    <property type="evidence" value="ECO:0007669"/>
    <property type="project" value="TreeGrafter"/>
</dbReference>
<dbReference type="AlphaFoldDB" id="A0A1B1RY60"/>
<dbReference type="KEGG" id="pll:I858_002265"/>
<evidence type="ECO:0000259" key="3">
    <source>
        <dbReference type="Pfam" id="PF00149"/>
    </source>
</evidence>
<dbReference type="Pfam" id="PF02872">
    <property type="entry name" value="5_nucleotid_C"/>
    <property type="match status" value="1"/>
</dbReference>
<evidence type="ECO:0000313" key="5">
    <source>
        <dbReference type="EMBL" id="ANU25878.1"/>
    </source>
</evidence>
<dbReference type="RefSeq" id="WP_049694355.1">
    <property type="nucleotide sequence ID" value="NZ_CP016540.2"/>
</dbReference>
<dbReference type="STRING" id="1302659.I858_002265"/>
<dbReference type="InterPro" id="IPR029052">
    <property type="entry name" value="Metallo-depent_PP-like"/>
</dbReference>
<gene>
    <name evidence="5" type="ORF">I858_002265</name>
</gene>
<dbReference type="InterPro" id="IPR036907">
    <property type="entry name" value="5'-Nucleotdase_C_sf"/>
</dbReference>
<keyword evidence="1" id="KW-0732">Signal</keyword>
<keyword evidence="2" id="KW-0378">Hydrolase</keyword>
<dbReference type="InterPro" id="IPR011240">
    <property type="entry name" value="Pesterase_YunD"/>
</dbReference>
<evidence type="ECO:0000256" key="1">
    <source>
        <dbReference type="ARBA" id="ARBA00022729"/>
    </source>
</evidence>
<dbReference type="GO" id="GO:0009166">
    <property type="term" value="P:nucleotide catabolic process"/>
    <property type="evidence" value="ECO:0007669"/>
    <property type="project" value="InterPro"/>
</dbReference>
<name>A0A1B1RY60_9BACL</name>
<keyword evidence="6" id="KW-1185">Reference proteome</keyword>
<dbReference type="GO" id="GO:0008253">
    <property type="term" value="F:5'-nucleotidase activity"/>
    <property type="evidence" value="ECO:0007669"/>
    <property type="project" value="TreeGrafter"/>
</dbReference>
<organism evidence="5 6">
    <name type="scientific">Planococcus versutus</name>
    <dbReference type="NCBI Taxonomy" id="1302659"/>
    <lineage>
        <taxon>Bacteria</taxon>
        <taxon>Bacillati</taxon>
        <taxon>Bacillota</taxon>
        <taxon>Bacilli</taxon>
        <taxon>Bacillales</taxon>
        <taxon>Caryophanaceae</taxon>
        <taxon>Planococcus</taxon>
    </lineage>
</organism>
<feature type="domain" description="5'-Nucleotidase C-terminal" evidence="4">
    <location>
        <begin position="277"/>
        <end position="353"/>
    </location>
</feature>
<dbReference type="SUPFAM" id="SSF56300">
    <property type="entry name" value="Metallo-dependent phosphatases"/>
    <property type="match status" value="1"/>
</dbReference>
<keyword evidence="2" id="KW-0547">Nucleotide-binding</keyword>